<gene>
    <name evidence="1" type="ORF">NDK47_20050</name>
</gene>
<evidence type="ECO:0000313" key="2">
    <source>
        <dbReference type="Proteomes" id="UP001056500"/>
    </source>
</evidence>
<dbReference type="Pfam" id="PF04748">
    <property type="entry name" value="Polysacc_deac_2"/>
    <property type="match status" value="1"/>
</dbReference>
<dbReference type="CDD" id="cd10936">
    <property type="entry name" value="CE4_DAC2"/>
    <property type="match status" value="1"/>
</dbReference>
<dbReference type="EMBL" id="CP098755">
    <property type="protein sequence ID" value="USG68476.1"/>
    <property type="molecule type" value="Genomic_DNA"/>
</dbReference>
<dbReference type="Gene3D" id="3.20.20.370">
    <property type="entry name" value="Glycoside hydrolase/deacetylase"/>
    <property type="match status" value="1"/>
</dbReference>
<proteinExistence type="predicted"/>
<dbReference type="InterPro" id="IPR011330">
    <property type="entry name" value="Glyco_hydro/deAcase_b/a-brl"/>
</dbReference>
<dbReference type="Proteomes" id="UP001056500">
    <property type="component" value="Chromosome"/>
</dbReference>
<dbReference type="PANTHER" id="PTHR30105">
    <property type="entry name" value="UNCHARACTERIZED YIBQ-RELATED"/>
    <property type="match status" value="1"/>
</dbReference>
<keyword evidence="2" id="KW-1185">Reference proteome</keyword>
<organism evidence="1 2">
    <name type="scientific">Brevibacillus ruminantium</name>
    <dbReference type="NCBI Taxonomy" id="2950604"/>
    <lineage>
        <taxon>Bacteria</taxon>
        <taxon>Bacillati</taxon>
        <taxon>Bacillota</taxon>
        <taxon>Bacilli</taxon>
        <taxon>Bacillales</taxon>
        <taxon>Paenibacillaceae</taxon>
        <taxon>Brevibacillus</taxon>
    </lineage>
</organism>
<protein>
    <submittedName>
        <fullName evidence="1">Divergent polysaccharide deacetylase family protein</fullName>
    </submittedName>
</protein>
<dbReference type="SUPFAM" id="SSF88713">
    <property type="entry name" value="Glycoside hydrolase/deacetylase"/>
    <property type="match status" value="1"/>
</dbReference>
<evidence type="ECO:0000313" key="1">
    <source>
        <dbReference type="EMBL" id="USG68476.1"/>
    </source>
</evidence>
<reference evidence="1" key="1">
    <citation type="submission" date="2022-06" db="EMBL/GenBank/DDBJ databases">
        <title>Genome sequencing of Brevibacillus sp. BB3-R1.</title>
        <authorList>
            <person name="Heo J."/>
            <person name="Lee D."/>
            <person name="Won M."/>
            <person name="Han B.-H."/>
            <person name="Hong S.-B."/>
            <person name="Kwon S.-W."/>
        </authorList>
    </citation>
    <scope>NUCLEOTIDE SEQUENCE</scope>
    <source>
        <strain evidence="1">BB3-R1</strain>
    </source>
</reference>
<name>A0ABY4WNY9_9BACL</name>
<dbReference type="PANTHER" id="PTHR30105:SF2">
    <property type="entry name" value="DIVERGENT POLYSACCHARIDE DEACETYLASE SUPERFAMILY"/>
    <property type="match status" value="1"/>
</dbReference>
<dbReference type="InterPro" id="IPR006837">
    <property type="entry name" value="Divergent_DAC"/>
</dbReference>
<accession>A0ABY4WNY9</accession>
<sequence>MGAGETPLPLTPIEKLKNKQVAFVIDDFGNNMQGTEEILSLPVPLTIAVMPFLPSSKQDAEQAHQKGKDVFVHLPMEPVKGKASWMGPGGITTKMGDAEIRERVHKAIDNIPHAVGLNNHMGSKATADERVMRIVLEVCKERGMIYLDSKTTSKSVAKKLATELGVPYLENKLFLDDIYTVSHITRQMERLCKRIDSQTDPYYIAIGHVGPPGKKTASVLSEYIPRIEKEASFVTISTLVANGAP</sequence>